<gene>
    <name evidence="1" type="ORF">PSTG_10692</name>
</gene>
<dbReference type="AlphaFoldDB" id="A0A0L0V9Y5"/>
<keyword evidence="2" id="KW-1185">Reference proteome</keyword>
<evidence type="ECO:0000313" key="1">
    <source>
        <dbReference type="EMBL" id="KNE96001.1"/>
    </source>
</evidence>
<protein>
    <submittedName>
        <fullName evidence="1">Uncharacterized protein</fullName>
    </submittedName>
</protein>
<dbReference type="EMBL" id="AJIL01000088">
    <property type="protein sequence ID" value="KNE96001.1"/>
    <property type="molecule type" value="Genomic_DNA"/>
</dbReference>
<accession>A0A0L0V9Y5</accession>
<sequence>MLMQLCDYAVALNHQLKGEISELGCEIIGRMKVEKVAISSRNQTIHLSQDEISSLPTNLDSIWEAIRITEEAVMENQKRLLEHVAELKKMQTLGQQVSERIENLEKSSWQSQKMFQAVAERQDKSDGQLNAVKQIILDWSEPKLPMVQTTEQHQSMEVNASASGIGAYHTDTANLMEFVVIGHTISLNYRS</sequence>
<reference evidence="2" key="1">
    <citation type="submission" date="2014-03" db="EMBL/GenBank/DDBJ databases">
        <title>The Genome Sequence of Puccinia striiformis f. sp. tritici PST-78.</title>
        <authorList>
            <consortium name="The Broad Institute Genome Sequencing Platform"/>
            <person name="Cuomo C."/>
            <person name="Hulbert S."/>
            <person name="Chen X."/>
            <person name="Walker B."/>
            <person name="Young S.K."/>
            <person name="Zeng Q."/>
            <person name="Gargeya S."/>
            <person name="Fitzgerald M."/>
            <person name="Haas B."/>
            <person name="Abouelleil A."/>
            <person name="Alvarado L."/>
            <person name="Arachchi H.M."/>
            <person name="Berlin A.M."/>
            <person name="Chapman S.B."/>
            <person name="Goldberg J."/>
            <person name="Griggs A."/>
            <person name="Gujja S."/>
            <person name="Hansen M."/>
            <person name="Howarth C."/>
            <person name="Imamovic A."/>
            <person name="Larimer J."/>
            <person name="McCowan C."/>
            <person name="Montmayeur A."/>
            <person name="Murphy C."/>
            <person name="Neiman D."/>
            <person name="Pearson M."/>
            <person name="Priest M."/>
            <person name="Roberts A."/>
            <person name="Saif S."/>
            <person name="Shea T."/>
            <person name="Sisk P."/>
            <person name="Sykes S."/>
            <person name="Wortman J."/>
            <person name="Nusbaum C."/>
            <person name="Birren B."/>
        </authorList>
    </citation>
    <scope>NUCLEOTIDE SEQUENCE [LARGE SCALE GENOMIC DNA]</scope>
    <source>
        <strain evidence="2">race PST-78</strain>
    </source>
</reference>
<dbReference type="Proteomes" id="UP000054564">
    <property type="component" value="Unassembled WGS sequence"/>
</dbReference>
<proteinExistence type="predicted"/>
<evidence type="ECO:0000313" key="2">
    <source>
        <dbReference type="Proteomes" id="UP000054564"/>
    </source>
</evidence>
<organism evidence="1 2">
    <name type="scientific">Puccinia striiformis f. sp. tritici PST-78</name>
    <dbReference type="NCBI Taxonomy" id="1165861"/>
    <lineage>
        <taxon>Eukaryota</taxon>
        <taxon>Fungi</taxon>
        <taxon>Dikarya</taxon>
        <taxon>Basidiomycota</taxon>
        <taxon>Pucciniomycotina</taxon>
        <taxon>Pucciniomycetes</taxon>
        <taxon>Pucciniales</taxon>
        <taxon>Pucciniaceae</taxon>
        <taxon>Puccinia</taxon>
    </lineage>
</organism>
<name>A0A0L0V9Y5_9BASI</name>
<dbReference type="STRING" id="1165861.A0A0L0V9Y5"/>
<comment type="caution">
    <text evidence="1">The sequence shown here is derived from an EMBL/GenBank/DDBJ whole genome shotgun (WGS) entry which is preliminary data.</text>
</comment>